<sequence length="277" mass="32075">MYSGLFNVYCDERGIYELWNVEYMQELALYLMNRIQELTRGSDDEVIIMDVGAGDGALMYHLEQYIQMELEHSDQEYHFKQKAQKNSAFNSTKKKKHAATTTKRKTNIQMPKMIATDNGSWNIQQLFGKVEMLDVVSSIAKYTTSDCTAHDSKQTNKKKHMIVLCSWMPMGEDWTHLFRQSQQQLQDNQSKDTTCIIQEYILIGESDDGSCGHNWLTWGNPNFLDDDDDDMETQATATLYEKDGYQRIDLEKLSSLQFSRYDSSVSSCSKTVSFQRK</sequence>
<evidence type="ECO:0000256" key="1">
    <source>
        <dbReference type="SAM" id="MobiDB-lite"/>
    </source>
</evidence>
<name>A0A7S1ZTS6_9STRA</name>
<organism evidence="2">
    <name type="scientific">Ditylum brightwellii</name>
    <dbReference type="NCBI Taxonomy" id="49249"/>
    <lineage>
        <taxon>Eukaryota</taxon>
        <taxon>Sar</taxon>
        <taxon>Stramenopiles</taxon>
        <taxon>Ochrophyta</taxon>
        <taxon>Bacillariophyta</taxon>
        <taxon>Mediophyceae</taxon>
        <taxon>Lithodesmiophycidae</taxon>
        <taxon>Lithodesmiales</taxon>
        <taxon>Lithodesmiaceae</taxon>
        <taxon>Ditylum</taxon>
    </lineage>
</organism>
<proteinExistence type="predicted"/>
<dbReference type="AlphaFoldDB" id="A0A7S1ZTS6"/>
<reference evidence="2" key="1">
    <citation type="submission" date="2021-01" db="EMBL/GenBank/DDBJ databases">
        <authorList>
            <person name="Corre E."/>
            <person name="Pelletier E."/>
            <person name="Niang G."/>
            <person name="Scheremetjew M."/>
            <person name="Finn R."/>
            <person name="Kale V."/>
            <person name="Holt S."/>
            <person name="Cochrane G."/>
            <person name="Meng A."/>
            <person name="Brown T."/>
            <person name="Cohen L."/>
        </authorList>
    </citation>
    <scope>NUCLEOTIDE SEQUENCE</scope>
    <source>
        <strain evidence="2">Pop2</strain>
    </source>
</reference>
<feature type="compositionally biased region" description="Basic residues" evidence="1">
    <location>
        <begin position="92"/>
        <end position="104"/>
    </location>
</feature>
<dbReference type="EMBL" id="HBGN01031929">
    <property type="protein sequence ID" value="CAD9348821.1"/>
    <property type="molecule type" value="Transcribed_RNA"/>
</dbReference>
<accession>A0A7S1ZTS6</accession>
<evidence type="ECO:0000313" key="2">
    <source>
        <dbReference type="EMBL" id="CAD9348821.1"/>
    </source>
</evidence>
<gene>
    <name evidence="2" type="ORF">DBRI1063_LOCUS20621</name>
</gene>
<protein>
    <recommendedName>
        <fullName evidence="3">Methyltransferase domain-containing protein</fullName>
    </recommendedName>
</protein>
<evidence type="ECO:0008006" key="3">
    <source>
        <dbReference type="Google" id="ProtNLM"/>
    </source>
</evidence>
<feature type="region of interest" description="Disordered" evidence="1">
    <location>
        <begin position="81"/>
        <end position="104"/>
    </location>
</feature>